<dbReference type="RefSeq" id="WP_072963854.1">
    <property type="nucleotide sequence ID" value="NZ_FQUT01000020.1"/>
</dbReference>
<dbReference type="EMBL" id="FQUT01000020">
    <property type="protein sequence ID" value="SHG67893.1"/>
    <property type="molecule type" value="Genomic_DNA"/>
</dbReference>
<evidence type="ECO:0000313" key="1">
    <source>
        <dbReference type="EMBL" id="SHG67893.1"/>
    </source>
</evidence>
<gene>
    <name evidence="1" type="ORF">SAMN05443633_12015</name>
</gene>
<reference evidence="2" key="1">
    <citation type="submission" date="2016-11" db="EMBL/GenBank/DDBJ databases">
        <authorList>
            <person name="Varghese N."/>
            <person name="Submissions S."/>
        </authorList>
    </citation>
    <scope>NUCLEOTIDE SEQUENCE [LARGE SCALE GENOMIC DNA]</scope>
    <source>
        <strain evidence="2">DSM 27619</strain>
    </source>
</reference>
<keyword evidence="2" id="KW-1185">Reference proteome</keyword>
<sequence length="211" mass="25459">MKTKTDKIFDHIDEMYEVISNHNYDYEKSRSELFNLLKIVEDEELDKDFSYYQLIGTLEYFICKSTVKNAPYKCLLLKNEKLEKYFNASLALDKNNPPLQYLYGLYLYEIGDFVNAKYEFSKINIQYFEELEIFERIFKIEEMIICCKIFLKEACEYNIINFIKEIEKTEDRFYPTDLIETLKYNEDYFTGKIRSELEIIKKEPKTLDSSL</sequence>
<evidence type="ECO:0008006" key="3">
    <source>
        <dbReference type="Google" id="ProtNLM"/>
    </source>
</evidence>
<dbReference type="OrthoDB" id="9932312at2"/>
<proteinExistence type="predicted"/>
<organism evidence="1 2">
    <name type="scientific">Chryseobacterium arachidis</name>
    <dbReference type="NCBI Taxonomy" id="1416778"/>
    <lineage>
        <taxon>Bacteria</taxon>
        <taxon>Pseudomonadati</taxon>
        <taxon>Bacteroidota</taxon>
        <taxon>Flavobacteriia</taxon>
        <taxon>Flavobacteriales</taxon>
        <taxon>Weeksellaceae</taxon>
        <taxon>Chryseobacterium group</taxon>
        <taxon>Chryseobacterium</taxon>
    </lineage>
</organism>
<dbReference type="Proteomes" id="UP000184518">
    <property type="component" value="Unassembled WGS sequence"/>
</dbReference>
<evidence type="ECO:0000313" key="2">
    <source>
        <dbReference type="Proteomes" id="UP000184518"/>
    </source>
</evidence>
<dbReference type="AlphaFoldDB" id="A0A1M5LU25"/>
<name>A0A1M5LU25_9FLAO</name>
<protein>
    <recommendedName>
        <fullName evidence="3">Tetratricopeptide repeat-containing protein</fullName>
    </recommendedName>
</protein>
<accession>A0A1M5LU25</accession>